<keyword evidence="2" id="KW-1185">Reference proteome</keyword>
<reference evidence="1 2" key="1">
    <citation type="journal article" date="2013" name="Genome Biol.">
        <title>The genome sequence of the most widely cultivated cacao type and its use to identify candidate genes regulating pod color.</title>
        <authorList>
            <person name="Motamayor J.C."/>
            <person name="Mockaitis K."/>
            <person name="Schmutz J."/>
            <person name="Haiminen N."/>
            <person name="Iii D.L."/>
            <person name="Cornejo O."/>
            <person name="Findley S.D."/>
            <person name="Zheng P."/>
            <person name="Utro F."/>
            <person name="Royaert S."/>
            <person name="Saski C."/>
            <person name="Jenkins J."/>
            <person name="Podicheti R."/>
            <person name="Zhao M."/>
            <person name="Scheffler B.E."/>
            <person name="Stack J.C."/>
            <person name="Feltus F.A."/>
            <person name="Mustiga G.M."/>
            <person name="Amores F."/>
            <person name="Phillips W."/>
            <person name="Marelli J.P."/>
            <person name="May G.D."/>
            <person name="Shapiro H."/>
            <person name="Ma J."/>
            <person name="Bustamante C.D."/>
            <person name="Schnell R.J."/>
            <person name="Main D."/>
            <person name="Gilbert D."/>
            <person name="Parida L."/>
            <person name="Kuhn D.N."/>
        </authorList>
    </citation>
    <scope>NUCLEOTIDE SEQUENCE [LARGE SCALE GENOMIC DNA]</scope>
    <source>
        <strain evidence="2">cv. Matina 1-6</strain>
    </source>
</reference>
<dbReference type="Gramene" id="EOY08635">
    <property type="protein sequence ID" value="EOY08635"/>
    <property type="gene ID" value="TCM_023487"/>
</dbReference>
<dbReference type="InParanoid" id="A0A061EU88"/>
<sequence>MVLNFCYSSATAMVSWPCPWHSSLKKMYGAPFQLNTVAMVFPTLQRSINFKHNFHPELGKVYGVTTRPLTAEQLGITCYKMPLPIHGGPYKPMITGLTDPCLQKGKKRGVSLTNSVIIDSVSRA</sequence>
<dbReference type="HOGENOM" id="CLU_2008092_0_0_1"/>
<proteinExistence type="predicted"/>
<dbReference type="Proteomes" id="UP000026915">
    <property type="component" value="Chromosome 5"/>
</dbReference>
<evidence type="ECO:0000313" key="2">
    <source>
        <dbReference type="Proteomes" id="UP000026915"/>
    </source>
</evidence>
<organism evidence="1 2">
    <name type="scientific">Theobroma cacao</name>
    <name type="common">Cacao</name>
    <name type="synonym">Cocoa</name>
    <dbReference type="NCBI Taxonomy" id="3641"/>
    <lineage>
        <taxon>Eukaryota</taxon>
        <taxon>Viridiplantae</taxon>
        <taxon>Streptophyta</taxon>
        <taxon>Embryophyta</taxon>
        <taxon>Tracheophyta</taxon>
        <taxon>Spermatophyta</taxon>
        <taxon>Magnoliopsida</taxon>
        <taxon>eudicotyledons</taxon>
        <taxon>Gunneridae</taxon>
        <taxon>Pentapetalae</taxon>
        <taxon>rosids</taxon>
        <taxon>malvids</taxon>
        <taxon>Malvales</taxon>
        <taxon>Malvaceae</taxon>
        <taxon>Byttnerioideae</taxon>
        <taxon>Theobroma</taxon>
    </lineage>
</organism>
<gene>
    <name evidence="1" type="ORF">TCM_023487</name>
</gene>
<accession>A0A061EU88</accession>
<dbReference type="AlphaFoldDB" id="A0A061EU88"/>
<protein>
    <submittedName>
        <fullName evidence="1">Uncharacterized protein</fullName>
    </submittedName>
</protein>
<evidence type="ECO:0000313" key="1">
    <source>
        <dbReference type="EMBL" id="EOY08635.1"/>
    </source>
</evidence>
<name>A0A061EU88_THECC</name>
<dbReference type="EMBL" id="CM001883">
    <property type="protein sequence ID" value="EOY08635.1"/>
    <property type="molecule type" value="Genomic_DNA"/>
</dbReference>